<accession>A0ABN9TAI8</accession>
<gene>
    <name evidence="1" type="ORF">PCOR1329_LOCUS37042</name>
</gene>
<dbReference type="Proteomes" id="UP001189429">
    <property type="component" value="Unassembled WGS sequence"/>
</dbReference>
<protein>
    <recommendedName>
        <fullName evidence="3">Acyltransferase</fullName>
    </recommendedName>
</protein>
<keyword evidence="2" id="KW-1185">Reference proteome</keyword>
<evidence type="ECO:0008006" key="3">
    <source>
        <dbReference type="Google" id="ProtNLM"/>
    </source>
</evidence>
<comment type="caution">
    <text evidence="1">The sequence shown here is derived from an EMBL/GenBank/DDBJ whole genome shotgun (WGS) entry which is preliminary data.</text>
</comment>
<evidence type="ECO:0000313" key="1">
    <source>
        <dbReference type="EMBL" id="CAK0841994.1"/>
    </source>
</evidence>
<reference evidence="1" key="1">
    <citation type="submission" date="2023-10" db="EMBL/GenBank/DDBJ databases">
        <authorList>
            <person name="Chen Y."/>
            <person name="Shah S."/>
            <person name="Dougan E. K."/>
            <person name="Thang M."/>
            <person name="Chan C."/>
        </authorList>
    </citation>
    <scope>NUCLEOTIDE SEQUENCE [LARGE SCALE GENOMIC DNA]</scope>
</reference>
<evidence type="ECO:0000313" key="2">
    <source>
        <dbReference type="Proteomes" id="UP001189429"/>
    </source>
</evidence>
<proteinExistence type="predicted"/>
<sequence>MPLRSGCPKYVSHPLVSPGLGPTGLHRSILLEKCSRRMGSRALVVIFHEAACFRYFGSQGLVTSPILAVPILGLGFDVWRRAVEPRYPYTWFHSVIDWLRGRCRAQATRCLLLRTVFSSKFGIWSSY</sequence>
<name>A0ABN9TAI8_9DINO</name>
<organism evidence="1 2">
    <name type="scientific">Prorocentrum cordatum</name>
    <dbReference type="NCBI Taxonomy" id="2364126"/>
    <lineage>
        <taxon>Eukaryota</taxon>
        <taxon>Sar</taxon>
        <taxon>Alveolata</taxon>
        <taxon>Dinophyceae</taxon>
        <taxon>Prorocentrales</taxon>
        <taxon>Prorocentraceae</taxon>
        <taxon>Prorocentrum</taxon>
    </lineage>
</organism>
<dbReference type="EMBL" id="CAUYUJ010014498">
    <property type="protein sequence ID" value="CAK0841994.1"/>
    <property type="molecule type" value="Genomic_DNA"/>
</dbReference>